<keyword evidence="4" id="KW-1185">Reference proteome</keyword>
<dbReference type="CDD" id="cd12797">
    <property type="entry name" value="M23_peptidase"/>
    <property type="match status" value="1"/>
</dbReference>
<dbReference type="Pfam" id="PF01551">
    <property type="entry name" value="Peptidase_M23"/>
    <property type="match status" value="1"/>
</dbReference>
<accession>A0A081PI94</accession>
<dbReference type="Gene3D" id="2.70.70.10">
    <property type="entry name" value="Glucose Permease (Domain IIA)"/>
    <property type="match status" value="1"/>
</dbReference>
<dbReference type="Proteomes" id="UP000028007">
    <property type="component" value="Unassembled WGS sequence"/>
</dbReference>
<proteinExistence type="predicted"/>
<organism evidence="3 4">
    <name type="scientific">Pedobacter antarcticus 4BY</name>
    <dbReference type="NCBI Taxonomy" id="1358423"/>
    <lineage>
        <taxon>Bacteria</taxon>
        <taxon>Pseudomonadati</taxon>
        <taxon>Bacteroidota</taxon>
        <taxon>Sphingobacteriia</taxon>
        <taxon>Sphingobacteriales</taxon>
        <taxon>Sphingobacteriaceae</taxon>
        <taxon>Pedobacter</taxon>
    </lineage>
</organism>
<dbReference type="InterPro" id="IPR016047">
    <property type="entry name" value="M23ase_b-sheet_dom"/>
</dbReference>
<feature type="domain" description="M23ase beta-sheet core" evidence="2">
    <location>
        <begin position="57"/>
        <end position="120"/>
    </location>
</feature>
<dbReference type="OrthoDB" id="9810477at2"/>
<evidence type="ECO:0000313" key="3">
    <source>
        <dbReference type="EMBL" id="KEQ30417.1"/>
    </source>
</evidence>
<dbReference type="SUPFAM" id="SSF51261">
    <property type="entry name" value="Duplicated hybrid motif"/>
    <property type="match status" value="1"/>
</dbReference>
<keyword evidence="1" id="KW-0732">Signal</keyword>
<evidence type="ECO:0000256" key="1">
    <source>
        <dbReference type="SAM" id="SignalP"/>
    </source>
</evidence>
<name>A0A081PI94_9SPHI</name>
<comment type="caution">
    <text evidence="3">The sequence shown here is derived from an EMBL/GenBank/DDBJ whole genome shotgun (WGS) entry which is preliminary data.</text>
</comment>
<sequence>MIKKGLLLFCFGLSVLSAGAQQIYSNNKYPLVDFRQPLDITPVALSGSFGEIRGNHFHSGMDFRTNQREGYPVYAIADGYVSRMRVQNSGFGLALYLTHPNGYTSVYGHLSRFAPQIDRAVKDLEYQKKTFELDEFPDAAAFPVHKGDIIAYSGNRGSSGGPHLHFEIRDSKTEQTINPQLFGIQVPDNIPPVISALYVYQTNQKSFNEFTPKKGLPITGANGSYKLTQQTVVPVSGEIGFGISANDRHNGASGNNGVYAIRLELDGKIIYTSAVERFAFENSKAINSHIDYPAFMTTRRTIQKSFVDPGNPLQIYSSLINNGRILLGDTNVHQVRYLVSDGKGNESILAFQIRSDGRSAIQTPEAPEGVSMSYGKDNDFSAEGIKLRLAKGTLYNDLKLTYKVRPKPATGAYSRIHQIHNNLVPLHTGFELWIKPDVDMGMLKDKAVIVSTSGGSQGGVYDQGYIKGTPRAFGSYYIAVDTVAPTIAPLNIAEGKNMKGIARMNFRLRDNLSGIKSFNGYIDGAWVLMEFDTKTATLWHTFDERTASGKHDFKLIVEDMKGNSRTYTANFYR</sequence>
<evidence type="ECO:0000259" key="2">
    <source>
        <dbReference type="Pfam" id="PF01551"/>
    </source>
</evidence>
<dbReference type="RefSeq" id="WP_037439836.1">
    <property type="nucleotide sequence ID" value="NZ_JNFF01000041.1"/>
</dbReference>
<dbReference type="PANTHER" id="PTHR21666">
    <property type="entry name" value="PEPTIDASE-RELATED"/>
    <property type="match status" value="1"/>
</dbReference>
<protein>
    <submittedName>
        <fullName evidence="3">Peptidase M23</fullName>
    </submittedName>
</protein>
<dbReference type="InterPro" id="IPR011055">
    <property type="entry name" value="Dup_hybrid_motif"/>
</dbReference>
<feature type="signal peptide" evidence="1">
    <location>
        <begin position="1"/>
        <end position="20"/>
    </location>
</feature>
<dbReference type="eggNOG" id="COG0739">
    <property type="taxonomic scope" value="Bacteria"/>
</dbReference>
<evidence type="ECO:0000313" key="4">
    <source>
        <dbReference type="Proteomes" id="UP000028007"/>
    </source>
</evidence>
<gene>
    <name evidence="3" type="ORF">N180_14840</name>
</gene>
<feature type="chain" id="PRO_5001761828" evidence="1">
    <location>
        <begin position="21"/>
        <end position="573"/>
    </location>
</feature>
<dbReference type="GO" id="GO:0004222">
    <property type="term" value="F:metalloendopeptidase activity"/>
    <property type="evidence" value="ECO:0007669"/>
    <property type="project" value="TreeGrafter"/>
</dbReference>
<dbReference type="PANTHER" id="PTHR21666:SF270">
    <property type="entry name" value="MUREIN HYDROLASE ACTIVATOR ENVC"/>
    <property type="match status" value="1"/>
</dbReference>
<dbReference type="InterPro" id="IPR050570">
    <property type="entry name" value="Cell_wall_metabolism_enzyme"/>
</dbReference>
<reference evidence="3 4" key="1">
    <citation type="journal article" date="1992" name="Int. J. Syst. Bacteriol.">
        <title>Sphingobacterium antarcticus sp. nov. a Psychrotrophic Bacterium from the Soils of Schirmacher Oasis, Antarctica.</title>
        <authorList>
            <person name="Shivaji S."/>
            <person name="Ray M.K."/>
            <person name="Rao N.S."/>
            <person name="Saiserr L."/>
            <person name="Jagannadham M.V."/>
            <person name="Kumar G.S."/>
            <person name="Reddy G."/>
            <person name="Bhargava P.M."/>
        </authorList>
    </citation>
    <scope>NUCLEOTIDE SEQUENCE [LARGE SCALE GENOMIC DNA]</scope>
    <source>
        <strain evidence="3 4">4BY</strain>
    </source>
</reference>
<dbReference type="EMBL" id="JNFF01000041">
    <property type="protein sequence ID" value="KEQ30417.1"/>
    <property type="molecule type" value="Genomic_DNA"/>
</dbReference>
<dbReference type="AlphaFoldDB" id="A0A081PI94"/>